<dbReference type="Pfam" id="PF00856">
    <property type="entry name" value="SET"/>
    <property type="match status" value="1"/>
</dbReference>
<feature type="domain" description="SET" evidence="2">
    <location>
        <begin position="378"/>
        <end position="560"/>
    </location>
</feature>
<dbReference type="EMBL" id="CAJVPL010000838">
    <property type="protein sequence ID" value="CAG8533245.1"/>
    <property type="molecule type" value="Genomic_DNA"/>
</dbReference>
<dbReference type="Gene3D" id="2.170.270.10">
    <property type="entry name" value="SET domain"/>
    <property type="match status" value="1"/>
</dbReference>
<dbReference type="SUPFAM" id="SSF82199">
    <property type="entry name" value="SET domain"/>
    <property type="match status" value="1"/>
</dbReference>
<evidence type="ECO:0000256" key="1">
    <source>
        <dbReference type="PROSITE-ProRule" id="PRU00339"/>
    </source>
</evidence>
<evidence type="ECO:0000259" key="2">
    <source>
        <dbReference type="PROSITE" id="PS50280"/>
    </source>
</evidence>
<comment type="caution">
    <text evidence="3">The sequence shown here is derived from an EMBL/GenBank/DDBJ whole genome shotgun (WGS) entry which is preliminary data.</text>
</comment>
<organism evidence="3 4">
    <name type="scientific">Ambispora gerdemannii</name>
    <dbReference type="NCBI Taxonomy" id="144530"/>
    <lineage>
        <taxon>Eukaryota</taxon>
        <taxon>Fungi</taxon>
        <taxon>Fungi incertae sedis</taxon>
        <taxon>Mucoromycota</taxon>
        <taxon>Glomeromycotina</taxon>
        <taxon>Glomeromycetes</taxon>
        <taxon>Archaeosporales</taxon>
        <taxon>Ambisporaceae</taxon>
        <taxon>Ambispora</taxon>
    </lineage>
</organism>
<dbReference type="InterPro" id="IPR046341">
    <property type="entry name" value="SET_dom_sf"/>
</dbReference>
<dbReference type="PANTHER" id="PTHR47643:SF2">
    <property type="entry name" value="TPR DOMAIN PROTEIN (AFU_ORTHOLOGUE AFUA_5G12710)"/>
    <property type="match status" value="1"/>
</dbReference>
<accession>A0A9N9AK71</accession>
<proteinExistence type="predicted"/>
<evidence type="ECO:0000313" key="3">
    <source>
        <dbReference type="EMBL" id="CAG8533245.1"/>
    </source>
</evidence>
<dbReference type="Gene3D" id="1.25.40.10">
    <property type="entry name" value="Tetratricopeptide repeat domain"/>
    <property type="match status" value="1"/>
</dbReference>
<dbReference type="SUPFAM" id="SSF48452">
    <property type="entry name" value="TPR-like"/>
    <property type="match status" value="1"/>
</dbReference>
<dbReference type="SMART" id="SM00317">
    <property type="entry name" value="SET"/>
    <property type="match status" value="1"/>
</dbReference>
<dbReference type="PROSITE" id="PS50280">
    <property type="entry name" value="SET"/>
    <property type="match status" value="1"/>
</dbReference>
<dbReference type="Proteomes" id="UP000789831">
    <property type="component" value="Unassembled WGS sequence"/>
</dbReference>
<feature type="repeat" description="TPR" evidence="1">
    <location>
        <begin position="209"/>
        <end position="242"/>
    </location>
</feature>
<dbReference type="SMART" id="SM00028">
    <property type="entry name" value="TPR"/>
    <property type="match status" value="2"/>
</dbReference>
<name>A0A9N9AK71_9GLOM</name>
<dbReference type="PROSITE" id="PS50005">
    <property type="entry name" value="TPR"/>
    <property type="match status" value="2"/>
</dbReference>
<dbReference type="InterPro" id="IPR019734">
    <property type="entry name" value="TPR_rpt"/>
</dbReference>
<dbReference type="InterPro" id="IPR011990">
    <property type="entry name" value="TPR-like_helical_dom_sf"/>
</dbReference>
<dbReference type="CDD" id="cd20071">
    <property type="entry name" value="SET_SMYD"/>
    <property type="match status" value="1"/>
</dbReference>
<dbReference type="InterPro" id="IPR053209">
    <property type="entry name" value="Gramillin-biosynth_MTr"/>
</dbReference>
<dbReference type="OrthoDB" id="433738at2759"/>
<dbReference type="AlphaFoldDB" id="A0A9N9AK71"/>
<gene>
    <name evidence="3" type="ORF">AGERDE_LOCUS5817</name>
</gene>
<protein>
    <submittedName>
        <fullName evidence="3">6404_t:CDS:1</fullName>
    </submittedName>
</protein>
<reference evidence="3" key="1">
    <citation type="submission" date="2021-06" db="EMBL/GenBank/DDBJ databases">
        <authorList>
            <person name="Kallberg Y."/>
            <person name="Tangrot J."/>
            <person name="Rosling A."/>
        </authorList>
    </citation>
    <scope>NUCLEOTIDE SEQUENCE</scope>
    <source>
        <strain evidence="3">MT106</strain>
    </source>
</reference>
<keyword evidence="4" id="KW-1185">Reference proteome</keyword>
<dbReference type="PANTHER" id="PTHR47643">
    <property type="entry name" value="TPR DOMAIN PROTEIN (AFU_ORTHOLOGUE AFUA_5G12710)"/>
    <property type="match status" value="1"/>
</dbReference>
<keyword evidence="1" id="KW-0802">TPR repeat</keyword>
<dbReference type="InterPro" id="IPR001214">
    <property type="entry name" value="SET_dom"/>
</dbReference>
<sequence length="763" mass="87990">MYSPEETLMNSFLYLKLGRRTRQELLAVQENFIKTFEIAQAKNLYFFQTTDSTFANRNTSTINVELIPTNRIAISDLEVGKVHTGKFVLCRVITKCVKLTALTTVIEDPEGDVERLSAYNYIPVNKIPNAKILSVDQASLFLPIGTILAIQNPYYKVGSQDGATMIRSDNPSEIVILKPDDKLLTQVGWKTGSNSFTNVKTETQNIPSADSFRVRGNEHFGKNDFTSAVDEYLRGIELYPQNVLLYANKAEAHLRLSQFIEALHNTEMALKLDPKHLKAGIRKGKALKHLKRYEESANVFRDLLRNPAIKNSLNVKLKKVIEEYRNQAQMLDSENKYGQYNYIEIIDEFIKKIQVRIGTKEWIYPGGPRLDHADYINNAIEIKHIGDKGRGLVANCDIPQHTLLIVSKAFEIVFDQEVPECLNLNFNRKIMNDAKSTELVTLIVQRLRAEPQLAQEIYQLYAGPTMIPGKDLDEKTLNIIDIERIEKIVYYHQFQAAYPWENFDQKRQEDCFESGIWIMPSYFNHSCVDANVQSIYLGDLMFVRAQRSIRKGEELTLAYFDQSNSYEKRIKLLKHFGIKCQCRLCKFERDEPNRVRQRRINIEKKLCSEIIPRISPRSERFSLSSSVITDLEGMIDELNSLGLTYPELEFLSLRAKDALSMTYFNIHRLTESMGIAHQLHDQMKKRNLFYWAYKFSSLLTLLYMVTRKAEKAKVYFNLALYEMVAPIIGDFDIRNSEQRSKALSIAEKLGMQFIPGEMLAELL</sequence>
<feature type="repeat" description="TPR" evidence="1">
    <location>
        <begin position="243"/>
        <end position="276"/>
    </location>
</feature>
<evidence type="ECO:0000313" key="4">
    <source>
        <dbReference type="Proteomes" id="UP000789831"/>
    </source>
</evidence>